<gene>
    <name evidence="10" type="ORF">C8A05DRAFT_31304</name>
</gene>
<dbReference type="InterPro" id="IPR004840">
    <property type="entry name" value="Amino_acid_permease_CS"/>
</dbReference>
<keyword evidence="2" id="KW-0813">Transport</keyword>
<dbReference type="PANTHER" id="PTHR43341">
    <property type="entry name" value="AMINO ACID PERMEASE"/>
    <property type="match status" value="1"/>
</dbReference>
<evidence type="ECO:0000313" key="10">
    <source>
        <dbReference type="EMBL" id="KAK3904889.1"/>
    </source>
</evidence>
<feature type="region of interest" description="Disordered" evidence="7">
    <location>
        <begin position="1"/>
        <end position="42"/>
    </location>
</feature>
<feature type="transmembrane region" description="Helical" evidence="8">
    <location>
        <begin position="79"/>
        <end position="98"/>
    </location>
</feature>
<evidence type="ECO:0000256" key="4">
    <source>
        <dbReference type="ARBA" id="ARBA00022970"/>
    </source>
</evidence>
<feature type="transmembrane region" description="Helical" evidence="8">
    <location>
        <begin position="432"/>
        <end position="453"/>
    </location>
</feature>
<proteinExistence type="predicted"/>
<sequence length="579" mass="62830">MSSDEKVGGVAVDTTPPPSGGAPPNFDPEHGSSAGGQARDREDFLTRNGLNLRSFQKREYGGGSVDALDRTLRSRHMHMISIGGSIGAGFFVGSGKALSTGGPASLLIDFLIIGVMMFNTVYALGELSVMYPVSGGFYTFSTRFIDPSWGFAMGWNYVMQWAVVLPLELTVCAMTVGYWNPDISVAVWISVFLGAIIIINVFGTLGYAEEEFWASVLKLGAIIVFMIIAFVLVLGGGPSGSRYDEYYGARLWYEPGAFANGFRGFCSVFVTAAFAFSGTELVGLAAAEAQNPLKSLPGAIKQVFWRITLFYILGLFFVGLLIPYDDTNLLGANPYADVNASPFVLVGKYANLKGFDSFMNVIILVSVLSIGVSAVYGGSRTLTALAQQGYAPKIFTYIDRSGRPLLSVAVLLAFGPLAYVNLDADGPTVFDWLLALSGLAALFTWGSICLAHIRFRAAWKKQGRSLGEIPFQAVGGVYGSYLGLVLNVLCLVAQLYVAICPVGGGYNDAQGFFKSYLALPVVIVFWIGGFLWKRTGWLRTDQIDLDTGRRELDWDAINEYRARLADMPAWKRTFHTLFV</sequence>
<comment type="subcellular location">
    <subcellularLocation>
        <location evidence="1">Membrane</location>
        <topology evidence="1">Multi-pass membrane protein</topology>
    </subcellularLocation>
</comment>
<reference evidence="10" key="2">
    <citation type="submission" date="2023-05" db="EMBL/GenBank/DDBJ databases">
        <authorList>
            <consortium name="Lawrence Berkeley National Laboratory"/>
            <person name="Steindorff A."/>
            <person name="Hensen N."/>
            <person name="Bonometti L."/>
            <person name="Westerberg I."/>
            <person name="Brannstrom I.O."/>
            <person name="Guillou S."/>
            <person name="Cros-Aarteil S."/>
            <person name="Calhoun S."/>
            <person name="Haridas S."/>
            <person name="Kuo A."/>
            <person name="Mondo S."/>
            <person name="Pangilinan J."/>
            <person name="Riley R."/>
            <person name="Labutti K."/>
            <person name="Andreopoulos B."/>
            <person name="Lipzen A."/>
            <person name="Chen C."/>
            <person name="Yanf M."/>
            <person name="Daum C."/>
            <person name="Ng V."/>
            <person name="Clum A."/>
            <person name="Ohm R."/>
            <person name="Martin F."/>
            <person name="Silar P."/>
            <person name="Natvig D."/>
            <person name="Lalanne C."/>
            <person name="Gautier V."/>
            <person name="Ament-Velasquez S.L."/>
            <person name="Kruys A."/>
            <person name="Hutchinson M.I."/>
            <person name="Powell A.J."/>
            <person name="Barry K."/>
            <person name="Miller A.N."/>
            <person name="Grigoriev I.V."/>
            <person name="Debuchy R."/>
            <person name="Gladieux P."/>
            <person name="Thoren M.H."/>
            <person name="Johannesson H."/>
        </authorList>
    </citation>
    <scope>NUCLEOTIDE SEQUENCE</scope>
    <source>
        <strain evidence="10">CBS 103.79</strain>
    </source>
</reference>
<accession>A0AAN6MR35</accession>
<comment type="caution">
    <text evidence="10">The sequence shown here is derived from an EMBL/GenBank/DDBJ whole genome shotgun (WGS) entry which is preliminary data.</text>
</comment>
<dbReference type="Gene3D" id="1.20.1740.10">
    <property type="entry name" value="Amino acid/polyamine transporter I"/>
    <property type="match status" value="1"/>
</dbReference>
<evidence type="ECO:0000259" key="9">
    <source>
        <dbReference type="Pfam" id="PF00324"/>
    </source>
</evidence>
<dbReference type="Pfam" id="PF00324">
    <property type="entry name" value="AA_permease"/>
    <property type="match status" value="1"/>
</dbReference>
<keyword evidence="11" id="KW-1185">Reference proteome</keyword>
<feature type="transmembrane region" description="Helical" evidence="8">
    <location>
        <begin position="185"/>
        <end position="207"/>
    </location>
</feature>
<feature type="transmembrane region" description="Helical" evidence="8">
    <location>
        <begin position="104"/>
        <end position="124"/>
    </location>
</feature>
<feature type="transmembrane region" description="Helical" evidence="8">
    <location>
        <begin position="511"/>
        <end position="532"/>
    </location>
</feature>
<dbReference type="GO" id="GO:0015171">
    <property type="term" value="F:amino acid transmembrane transporter activity"/>
    <property type="evidence" value="ECO:0007669"/>
    <property type="project" value="TreeGrafter"/>
</dbReference>
<feature type="transmembrane region" description="Helical" evidence="8">
    <location>
        <begin position="303"/>
        <end position="324"/>
    </location>
</feature>
<feature type="transmembrane region" description="Helical" evidence="8">
    <location>
        <begin position="158"/>
        <end position="179"/>
    </location>
</feature>
<dbReference type="AlphaFoldDB" id="A0AAN6MR35"/>
<feature type="transmembrane region" description="Helical" evidence="8">
    <location>
        <begin position="474"/>
        <end position="499"/>
    </location>
</feature>
<dbReference type="Proteomes" id="UP001303889">
    <property type="component" value="Unassembled WGS sequence"/>
</dbReference>
<evidence type="ECO:0000256" key="3">
    <source>
        <dbReference type="ARBA" id="ARBA00022692"/>
    </source>
</evidence>
<keyword evidence="6 8" id="KW-0472">Membrane</keyword>
<feature type="transmembrane region" description="Helical" evidence="8">
    <location>
        <begin position="402"/>
        <end position="420"/>
    </location>
</feature>
<dbReference type="FunFam" id="1.20.1740.10:FF:000017">
    <property type="entry name" value="Amino acid permease"/>
    <property type="match status" value="1"/>
</dbReference>
<evidence type="ECO:0000256" key="5">
    <source>
        <dbReference type="ARBA" id="ARBA00022989"/>
    </source>
</evidence>
<evidence type="ECO:0000256" key="8">
    <source>
        <dbReference type="SAM" id="Phobius"/>
    </source>
</evidence>
<feature type="domain" description="Amino acid permease/ SLC12A" evidence="9">
    <location>
        <begin position="76"/>
        <end position="536"/>
    </location>
</feature>
<dbReference type="GO" id="GO:0016020">
    <property type="term" value="C:membrane"/>
    <property type="evidence" value="ECO:0007669"/>
    <property type="project" value="UniProtKB-SubCell"/>
</dbReference>
<dbReference type="PROSITE" id="PS00218">
    <property type="entry name" value="AMINO_ACID_PERMEASE_1"/>
    <property type="match status" value="1"/>
</dbReference>
<dbReference type="InterPro" id="IPR050524">
    <property type="entry name" value="APC_YAT"/>
</dbReference>
<reference evidence="10" key="1">
    <citation type="journal article" date="2023" name="Mol. Phylogenet. Evol.">
        <title>Genome-scale phylogeny and comparative genomics of the fungal order Sordariales.</title>
        <authorList>
            <person name="Hensen N."/>
            <person name="Bonometti L."/>
            <person name="Westerberg I."/>
            <person name="Brannstrom I.O."/>
            <person name="Guillou S."/>
            <person name="Cros-Aarteil S."/>
            <person name="Calhoun S."/>
            <person name="Haridas S."/>
            <person name="Kuo A."/>
            <person name="Mondo S."/>
            <person name="Pangilinan J."/>
            <person name="Riley R."/>
            <person name="LaButti K."/>
            <person name="Andreopoulos B."/>
            <person name="Lipzen A."/>
            <person name="Chen C."/>
            <person name="Yan M."/>
            <person name="Daum C."/>
            <person name="Ng V."/>
            <person name="Clum A."/>
            <person name="Steindorff A."/>
            <person name="Ohm R.A."/>
            <person name="Martin F."/>
            <person name="Silar P."/>
            <person name="Natvig D.O."/>
            <person name="Lalanne C."/>
            <person name="Gautier V."/>
            <person name="Ament-Velasquez S.L."/>
            <person name="Kruys A."/>
            <person name="Hutchinson M.I."/>
            <person name="Powell A.J."/>
            <person name="Barry K."/>
            <person name="Miller A.N."/>
            <person name="Grigoriev I.V."/>
            <person name="Debuchy R."/>
            <person name="Gladieux P."/>
            <person name="Hiltunen Thoren M."/>
            <person name="Johannesson H."/>
        </authorList>
    </citation>
    <scope>NUCLEOTIDE SEQUENCE</scope>
    <source>
        <strain evidence="10">CBS 103.79</strain>
    </source>
</reference>
<protein>
    <submittedName>
        <fullName evidence="10">Amino acid permease-domain-containing protein</fullName>
    </submittedName>
</protein>
<organism evidence="10 11">
    <name type="scientific">Staphylotrichum tortipilum</name>
    <dbReference type="NCBI Taxonomy" id="2831512"/>
    <lineage>
        <taxon>Eukaryota</taxon>
        <taxon>Fungi</taxon>
        <taxon>Dikarya</taxon>
        <taxon>Ascomycota</taxon>
        <taxon>Pezizomycotina</taxon>
        <taxon>Sordariomycetes</taxon>
        <taxon>Sordariomycetidae</taxon>
        <taxon>Sordariales</taxon>
        <taxon>Chaetomiaceae</taxon>
        <taxon>Staphylotrichum</taxon>
    </lineage>
</organism>
<feature type="transmembrane region" description="Helical" evidence="8">
    <location>
        <begin position="219"/>
        <end position="237"/>
    </location>
</feature>
<evidence type="ECO:0000256" key="2">
    <source>
        <dbReference type="ARBA" id="ARBA00022448"/>
    </source>
</evidence>
<name>A0AAN6MR35_9PEZI</name>
<dbReference type="PIRSF" id="PIRSF006060">
    <property type="entry name" value="AA_transporter"/>
    <property type="match status" value="1"/>
</dbReference>
<keyword evidence="3 8" id="KW-0812">Transmembrane</keyword>
<keyword evidence="4" id="KW-0029">Amino-acid transport</keyword>
<feature type="transmembrane region" description="Helical" evidence="8">
    <location>
        <begin position="358"/>
        <end position="378"/>
    </location>
</feature>
<dbReference type="InterPro" id="IPR004841">
    <property type="entry name" value="AA-permease/SLC12A_dom"/>
</dbReference>
<evidence type="ECO:0000256" key="6">
    <source>
        <dbReference type="ARBA" id="ARBA00023136"/>
    </source>
</evidence>
<evidence type="ECO:0000256" key="7">
    <source>
        <dbReference type="SAM" id="MobiDB-lite"/>
    </source>
</evidence>
<dbReference type="EMBL" id="MU855379">
    <property type="protein sequence ID" value="KAK3904889.1"/>
    <property type="molecule type" value="Genomic_DNA"/>
</dbReference>
<dbReference type="PANTHER" id="PTHR43341:SF12">
    <property type="entry name" value="AMINO ACID TRANSPORTER (EUROFUNG)"/>
    <property type="match status" value="1"/>
</dbReference>
<evidence type="ECO:0000256" key="1">
    <source>
        <dbReference type="ARBA" id="ARBA00004141"/>
    </source>
</evidence>
<keyword evidence="5 8" id="KW-1133">Transmembrane helix</keyword>
<evidence type="ECO:0000313" key="11">
    <source>
        <dbReference type="Proteomes" id="UP001303889"/>
    </source>
</evidence>